<dbReference type="Gene3D" id="3.90.25.10">
    <property type="entry name" value="UDP-galactose 4-epimerase, domain 1"/>
    <property type="match status" value="1"/>
</dbReference>
<feature type="transmembrane region" description="Helical" evidence="4">
    <location>
        <begin position="12"/>
        <end position="30"/>
    </location>
</feature>
<evidence type="ECO:0000256" key="4">
    <source>
        <dbReference type="SAM" id="Phobius"/>
    </source>
</evidence>
<evidence type="ECO:0000313" key="6">
    <source>
        <dbReference type="EMBL" id="SFV53200.1"/>
    </source>
</evidence>
<dbReference type="InterPro" id="IPR036291">
    <property type="entry name" value="NAD(P)-bd_dom_sf"/>
</dbReference>
<evidence type="ECO:0000256" key="1">
    <source>
        <dbReference type="ARBA" id="ARBA00022857"/>
    </source>
</evidence>
<dbReference type="GO" id="GO:0005975">
    <property type="term" value="P:carbohydrate metabolic process"/>
    <property type="evidence" value="ECO:0007669"/>
    <property type="project" value="InterPro"/>
</dbReference>
<keyword evidence="3" id="KW-0119">Carbohydrate metabolism</keyword>
<proteinExistence type="predicted"/>
<dbReference type="PANTHER" id="PTHR43103:SF3">
    <property type="entry name" value="ADP-L-GLYCERO-D-MANNO-HEPTOSE-6-EPIMERASE"/>
    <property type="match status" value="1"/>
</dbReference>
<keyword evidence="1" id="KW-0521">NADP</keyword>
<evidence type="ECO:0000256" key="2">
    <source>
        <dbReference type="ARBA" id="ARBA00023235"/>
    </source>
</evidence>
<name>A0A1W1BI23_9ZZZZ</name>
<feature type="domain" description="NAD-dependent epimerase/dehydratase" evidence="5">
    <location>
        <begin position="13"/>
        <end position="262"/>
    </location>
</feature>
<organism evidence="6">
    <name type="scientific">hydrothermal vent metagenome</name>
    <dbReference type="NCBI Taxonomy" id="652676"/>
    <lineage>
        <taxon>unclassified sequences</taxon>
        <taxon>metagenomes</taxon>
        <taxon>ecological metagenomes</taxon>
    </lineage>
</organism>
<dbReference type="InterPro" id="IPR011912">
    <property type="entry name" value="Heptose_epim"/>
</dbReference>
<sequence length="342" mass="38697">MKYTDEELSGKSILITGGAGFIGANLAFYFQEHHPKSKVVILDKFRSEDRFSNGNLKSFGHFKNLIGFKGEVVSGDINDPKIIDRLNSDYRFDYIFHEAAISDTTVLEQDLMIKTNVNAFKELLNLALSHKANIVYASSAATYGDAPSPQSVGREAPNNAYGFSKLMMDNIANEYIEREDEKSQGISIVGLRYFNVYGAREYFKDKTASTVIQFGHQMMAGEIPKLFEGSDKILRDFIYIEDVIQANIKAMNPKKSGIFNVGTGRARSFQDICDILQDELQIPREATYIPNPYIGRYQFHTEADISNTKEILGYRPMFELEDGIRDYLPEIERVYQSEVANG</sequence>
<protein>
    <submittedName>
        <fullName evidence="6">ADP-L-glycero-D-manno-heptose-6-epimerase</fullName>
        <ecNumber evidence="6">5.1.3.20</ecNumber>
    </submittedName>
</protein>
<dbReference type="GO" id="GO:0050661">
    <property type="term" value="F:NADP binding"/>
    <property type="evidence" value="ECO:0007669"/>
    <property type="project" value="InterPro"/>
</dbReference>
<dbReference type="SUPFAM" id="SSF51735">
    <property type="entry name" value="NAD(P)-binding Rossmann-fold domains"/>
    <property type="match status" value="1"/>
</dbReference>
<evidence type="ECO:0000259" key="5">
    <source>
        <dbReference type="Pfam" id="PF01370"/>
    </source>
</evidence>
<dbReference type="EC" id="5.1.3.20" evidence="6"/>
<keyword evidence="4" id="KW-0472">Membrane</keyword>
<evidence type="ECO:0000256" key="3">
    <source>
        <dbReference type="ARBA" id="ARBA00023277"/>
    </source>
</evidence>
<keyword evidence="2 6" id="KW-0413">Isomerase</keyword>
<keyword evidence="4" id="KW-0812">Transmembrane</keyword>
<dbReference type="Gene3D" id="3.40.50.720">
    <property type="entry name" value="NAD(P)-binding Rossmann-like Domain"/>
    <property type="match status" value="1"/>
</dbReference>
<gene>
    <name evidence="6" type="ORF">MNB_SV-6-37</name>
</gene>
<dbReference type="PANTHER" id="PTHR43103">
    <property type="entry name" value="NUCLEOSIDE-DIPHOSPHATE-SUGAR EPIMERASE"/>
    <property type="match status" value="1"/>
</dbReference>
<dbReference type="PRINTS" id="PR01713">
    <property type="entry name" value="NUCEPIMERASE"/>
</dbReference>
<dbReference type="InterPro" id="IPR001509">
    <property type="entry name" value="Epimerase_deHydtase"/>
</dbReference>
<accession>A0A1W1BI23</accession>
<keyword evidence="4" id="KW-1133">Transmembrane helix</keyword>
<reference evidence="6" key="1">
    <citation type="submission" date="2016-10" db="EMBL/GenBank/DDBJ databases">
        <authorList>
            <person name="de Groot N.N."/>
        </authorList>
    </citation>
    <scope>NUCLEOTIDE SEQUENCE</scope>
</reference>
<dbReference type="GO" id="GO:0008712">
    <property type="term" value="F:ADP-glyceromanno-heptose 6-epimerase activity"/>
    <property type="evidence" value="ECO:0007669"/>
    <property type="project" value="UniProtKB-EC"/>
</dbReference>
<dbReference type="Pfam" id="PF01370">
    <property type="entry name" value="Epimerase"/>
    <property type="match status" value="1"/>
</dbReference>
<dbReference type="AlphaFoldDB" id="A0A1W1BI23"/>
<dbReference type="NCBIfam" id="TIGR02197">
    <property type="entry name" value="heptose_epim"/>
    <property type="match status" value="1"/>
</dbReference>
<dbReference type="EMBL" id="FPHC01000028">
    <property type="protein sequence ID" value="SFV53200.1"/>
    <property type="molecule type" value="Genomic_DNA"/>
</dbReference>